<dbReference type="Gene3D" id="2.40.128.270">
    <property type="match status" value="1"/>
</dbReference>
<feature type="domain" description="DUF306" evidence="1">
    <location>
        <begin position="22"/>
        <end position="128"/>
    </location>
</feature>
<comment type="caution">
    <text evidence="2">The sequence shown here is derived from an EMBL/GenBank/DDBJ whole genome shotgun (WGS) entry which is preliminary data.</text>
</comment>
<dbReference type="PANTHER" id="PTHR35535:SF1">
    <property type="entry name" value="HEAT SHOCK PROTEIN HSLJ"/>
    <property type="match status" value="1"/>
</dbReference>
<proteinExistence type="predicted"/>
<name>A0ABR7CXV6_9BACT</name>
<dbReference type="PANTHER" id="PTHR35535">
    <property type="entry name" value="HEAT SHOCK PROTEIN HSLJ"/>
    <property type="match status" value="1"/>
</dbReference>
<dbReference type="InterPro" id="IPR005184">
    <property type="entry name" value="DUF306_Meta_HslJ"/>
</dbReference>
<evidence type="ECO:0000313" key="3">
    <source>
        <dbReference type="Proteomes" id="UP000646484"/>
    </source>
</evidence>
<accession>A0ABR7CXV6</accession>
<sequence length="140" mass="15490">MIVCCFITVLVISCKSAKESVSLTGVKWVAESLNGKEIKFKEAQSEVFFTLDATDKKVSGKAGCNRFFGTYDLNESELAFSGMGATKMACLDMDIEASFFKVLEDTKSFVIKNDKLTLKDDNNVIAVFKALDEKADKKKK</sequence>
<reference evidence="2 3" key="1">
    <citation type="submission" date="2020-08" db="EMBL/GenBank/DDBJ databases">
        <title>Genome public.</title>
        <authorList>
            <person name="Liu C."/>
            <person name="Sun Q."/>
        </authorList>
    </citation>
    <scope>NUCLEOTIDE SEQUENCE [LARGE SCALE GENOMIC DNA]</scope>
    <source>
        <strain evidence="2 3">NSJ-56</strain>
    </source>
</reference>
<dbReference type="InterPro" id="IPR053147">
    <property type="entry name" value="Hsp_HslJ-like"/>
</dbReference>
<keyword evidence="3" id="KW-1185">Reference proteome</keyword>
<dbReference type="InterPro" id="IPR038670">
    <property type="entry name" value="HslJ-like_sf"/>
</dbReference>
<evidence type="ECO:0000259" key="1">
    <source>
        <dbReference type="Pfam" id="PF03724"/>
    </source>
</evidence>
<organism evidence="2 3">
    <name type="scientific">Butyricimonas hominis</name>
    <dbReference type="NCBI Taxonomy" id="2763032"/>
    <lineage>
        <taxon>Bacteria</taxon>
        <taxon>Pseudomonadati</taxon>
        <taxon>Bacteroidota</taxon>
        <taxon>Bacteroidia</taxon>
        <taxon>Bacteroidales</taxon>
        <taxon>Odoribacteraceae</taxon>
        <taxon>Butyricimonas</taxon>
    </lineage>
</organism>
<dbReference type="Proteomes" id="UP000646484">
    <property type="component" value="Unassembled WGS sequence"/>
</dbReference>
<dbReference type="Pfam" id="PF03724">
    <property type="entry name" value="META"/>
    <property type="match status" value="1"/>
</dbReference>
<protein>
    <submittedName>
        <fullName evidence="2">META domain-containing protein</fullName>
    </submittedName>
</protein>
<evidence type="ECO:0000313" key="2">
    <source>
        <dbReference type="EMBL" id="MBC5620508.1"/>
    </source>
</evidence>
<gene>
    <name evidence="2" type="ORF">H8S64_05300</name>
</gene>
<dbReference type="EMBL" id="JACOOH010000002">
    <property type="protein sequence ID" value="MBC5620508.1"/>
    <property type="molecule type" value="Genomic_DNA"/>
</dbReference>